<dbReference type="InterPro" id="IPR012966">
    <property type="entry name" value="AHD"/>
</dbReference>
<dbReference type="GO" id="GO:0000915">
    <property type="term" value="P:actomyosin contractile ring assembly"/>
    <property type="evidence" value="ECO:0007669"/>
    <property type="project" value="TreeGrafter"/>
</dbReference>
<feature type="domain" description="PH" evidence="2">
    <location>
        <begin position="651"/>
        <end position="756"/>
    </location>
</feature>
<dbReference type="SUPFAM" id="SSF50715">
    <property type="entry name" value="Ribosomal protein L25-like"/>
    <property type="match status" value="1"/>
</dbReference>
<organism evidence="3 4">
    <name type="scientific">Ceutorhynchus assimilis</name>
    <name type="common">cabbage seed weevil</name>
    <dbReference type="NCBI Taxonomy" id="467358"/>
    <lineage>
        <taxon>Eukaryota</taxon>
        <taxon>Metazoa</taxon>
        <taxon>Ecdysozoa</taxon>
        <taxon>Arthropoda</taxon>
        <taxon>Hexapoda</taxon>
        <taxon>Insecta</taxon>
        <taxon>Pterygota</taxon>
        <taxon>Neoptera</taxon>
        <taxon>Endopterygota</taxon>
        <taxon>Coleoptera</taxon>
        <taxon>Polyphaga</taxon>
        <taxon>Cucujiformia</taxon>
        <taxon>Curculionidae</taxon>
        <taxon>Ceutorhynchinae</taxon>
        <taxon>Ceutorhynchus</taxon>
    </lineage>
</organism>
<dbReference type="GO" id="GO:0004812">
    <property type="term" value="F:aminoacyl-tRNA ligase activity"/>
    <property type="evidence" value="ECO:0007669"/>
    <property type="project" value="InterPro"/>
</dbReference>
<dbReference type="SMART" id="SM00233">
    <property type="entry name" value="PH"/>
    <property type="match status" value="1"/>
</dbReference>
<dbReference type="GO" id="GO:0005524">
    <property type="term" value="F:ATP binding"/>
    <property type="evidence" value="ECO:0007669"/>
    <property type="project" value="InterPro"/>
</dbReference>
<dbReference type="Proteomes" id="UP001152799">
    <property type="component" value="Chromosome 2"/>
</dbReference>
<dbReference type="EMBL" id="OU892278">
    <property type="protein sequence ID" value="CAG9764843.1"/>
    <property type="molecule type" value="Genomic_DNA"/>
</dbReference>
<dbReference type="SUPFAM" id="SSF50729">
    <property type="entry name" value="PH domain-like"/>
    <property type="match status" value="1"/>
</dbReference>
<dbReference type="Pfam" id="PF08174">
    <property type="entry name" value="Anillin"/>
    <property type="match status" value="1"/>
</dbReference>
<dbReference type="Gene3D" id="2.30.29.30">
    <property type="entry name" value="Pleckstrin-homology domain (PH domain)/Phosphotyrosine-binding domain (PTB)"/>
    <property type="match status" value="1"/>
</dbReference>
<keyword evidence="1" id="KW-0648">Protein biosynthesis</keyword>
<name>A0A9N9MLQ5_9CUCU</name>
<accession>A0A9N9MLQ5</accession>
<keyword evidence="4" id="KW-1185">Reference proteome</keyword>
<dbReference type="GO" id="GO:0006418">
    <property type="term" value="P:tRNA aminoacylation for protein translation"/>
    <property type="evidence" value="ECO:0007669"/>
    <property type="project" value="InterPro"/>
</dbReference>
<dbReference type="InterPro" id="IPR001849">
    <property type="entry name" value="PH_domain"/>
</dbReference>
<evidence type="ECO:0000313" key="3">
    <source>
        <dbReference type="EMBL" id="CAG9764843.1"/>
    </source>
</evidence>
<dbReference type="OrthoDB" id="5915976at2759"/>
<dbReference type="InterPro" id="IPR051364">
    <property type="entry name" value="Cytokinesis/Rho-signaling"/>
</dbReference>
<dbReference type="GO" id="GO:0005826">
    <property type="term" value="C:actomyosin contractile ring"/>
    <property type="evidence" value="ECO:0007669"/>
    <property type="project" value="TreeGrafter"/>
</dbReference>
<reference evidence="3" key="1">
    <citation type="submission" date="2022-01" db="EMBL/GenBank/DDBJ databases">
        <authorList>
            <person name="King R."/>
        </authorList>
    </citation>
    <scope>NUCLEOTIDE SEQUENCE</scope>
</reference>
<dbReference type="PANTHER" id="PTHR21538">
    <property type="entry name" value="ANILLIN/RHOTEKIN RTKN"/>
    <property type="match status" value="1"/>
</dbReference>
<sequence>MVDANDSVPVLINGAKEECLMVPKHPKNSDVGNKEFWVRPKVLIDRDHVDSLKKGENALLIGIKNPDSFYFQGVSESINLKITDYAYGFLDPKRKALNISSESVRSAYEVTENSHAKYTSLIDDAVSEYFSIASSSISPAEMCESYSSYFSLDSSTSVTESDYSITSGSYSIPTESDSDHNEMPDISNSVKTRIDKLTTFVPLAAQSTPIKRKTDISYPKTLEFRPMKQKTFSGKQSNGFEKYKHSYTNLMQKLRKSKFSVEEQRYSQVIAELMEKFKLEKAKRDKMNSSADSGLDSETNKTVEKDQGFYKQFVAEVTTNRVHVNCQGASTNKQTNTSLNEDSSNFDESKFLHNAIGDEIQRTEASENCQYPQAMCTITNIRKRKTRRSIKGLLKLSCTSSPISDNSVTVNSQDVSIRPELIEEPFSHVSFEDITNLGIEIYTEEGQKQIKKHIYINKHIIGQTEKMLKYGLKTPRFIGSLAHMEAERILLVSKTRTQVLINQLDRIPEPINEAVARVTMEKLKFKLNLPQENRNKIKYFVCILQHKTTVYSTKFATANSQGLIDLGGFFIFQNISNTFNIKIQLYSITLPKNSKGCMLLPFSRRACKVPLMELVGTLPVNILNINNERFTFNNSEHKLLVSIEASVVWPEPLRGFMTVGTGKIDQYPTWDKRWCVMEKAILSYYNYPSDESCNSPLGTVDLKLCKSVDGDTVKYMEQKTLRLFIEKENNLERVFLSPDTDYDLWSKHLDIVLKLNNQWSSLEN</sequence>
<dbReference type="GO" id="GO:0000281">
    <property type="term" value="P:mitotic cytokinesis"/>
    <property type="evidence" value="ECO:0007669"/>
    <property type="project" value="TreeGrafter"/>
</dbReference>
<gene>
    <name evidence="3" type="ORF">CEUTPL_LOCUS5468</name>
</gene>
<evidence type="ECO:0000259" key="2">
    <source>
        <dbReference type="SMART" id="SM00233"/>
    </source>
</evidence>
<dbReference type="Pfam" id="PF03950">
    <property type="entry name" value="tRNA-synt_1c_C"/>
    <property type="match status" value="1"/>
</dbReference>
<proteinExistence type="predicted"/>
<dbReference type="InterPro" id="IPR011035">
    <property type="entry name" value="Ribosomal_bL25/Gln-tRNA_synth"/>
</dbReference>
<dbReference type="InterPro" id="IPR020059">
    <property type="entry name" value="Glu/Gln-tRNA-synth_Ib_codon-bd"/>
</dbReference>
<protein>
    <recommendedName>
        <fullName evidence="2">PH domain-containing protein</fullName>
    </recommendedName>
</protein>
<dbReference type="AlphaFoldDB" id="A0A9N9MLQ5"/>
<dbReference type="PANTHER" id="PTHR21538:SF24">
    <property type="entry name" value="PH DOMAIN-CONTAINING PROTEIN"/>
    <property type="match status" value="1"/>
</dbReference>
<evidence type="ECO:0000256" key="1">
    <source>
        <dbReference type="ARBA" id="ARBA00022917"/>
    </source>
</evidence>
<dbReference type="GO" id="GO:0031106">
    <property type="term" value="P:septin ring organization"/>
    <property type="evidence" value="ECO:0007669"/>
    <property type="project" value="TreeGrafter"/>
</dbReference>
<dbReference type="InterPro" id="IPR011993">
    <property type="entry name" value="PH-like_dom_sf"/>
</dbReference>
<evidence type="ECO:0000313" key="4">
    <source>
        <dbReference type="Proteomes" id="UP001152799"/>
    </source>
</evidence>